<proteinExistence type="predicted"/>
<evidence type="ECO:0000256" key="3">
    <source>
        <dbReference type="ARBA" id="ARBA00022692"/>
    </source>
</evidence>
<reference evidence="9" key="1">
    <citation type="submission" date="2015-09" db="EMBL/GenBank/DDBJ databases">
        <authorList>
            <person name="Rodrigo-Torres L."/>
            <person name="Arahal D.R."/>
        </authorList>
    </citation>
    <scope>NUCLEOTIDE SEQUENCE [LARGE SCALE GENOMIC DNA]</scope>
    <source>
        <strain evidence="9">CECT 5091</strain>
    </source>
</reference>
<feature type="domain" description="Major facilitator superfamily (MFS) profile" evidence="7">
    <location>
        <begin position="68"/>
        <end position="503"/>
    </location>
</feature>
<comment type="subcellular location">
    <subcellularLocation>
        <location evidence="1">Membrane</location>
        <topology evidence="1">Multi-pass membrane protein</topology>
    </subcellularLocation>
</comment>
<protein>
    <submittedName>
        <fullName evidence="8">Spectinomycin tetracycline efflux pump</fullName>
    </submittedName>
</protein>
<evidence type="ECO:0000256" key="1">
    <source>
        <dbReference type="ARBA" id="ARBA00004141"/>
    </source>
</evidence>
<feature type="transmembrane region" description="Helical" evidence="6">
    <location>
        <begin position="323"/>
        <end position="346"/>
    </location>
</feature>
<dbReference type="AlphaFoldDB" id="A0A0P1I153"/>
<keyword evidence="4 6" id="KW-1133">Transmembrane helix</keyword>
<keyword evidence="3 6" id="KW-0812">Transmembrane</keyword>
<dbReference type="Pfam" id="PF07690">
    <property type="entry name" value="MFS_1"/>
    <property type="match status" value="1"/>
</dbReference>
<dbReference type="SUPFAM" id="SSF103473">
    <property type="entry name" value="MFS general substrate transporter"/>
    <property type="match status" value="1"/>
</dbReference>
<evidence type="ECO:0000256" key="4">
    <source>
        <dbReference type="ARBA" id="ARBA00022989"/>
    </source>
</evidence>
<feature type="transmembrane region" description="Helical" evidence="6">
    <location>
        <begin position="106"/>
        <end position="126"/>
    </location>
</feature>
<keyword evidence="5 6" id="KW-0472">Membrane</keyword>
<evidence type="ECO:0000256" key="5">
    <source>
        <dbReference type="ARBA" id="ARBA00023136"/>
    </source>
</evidence>
<organism evidence="8 9">
    <name type="scientific">Ruegeria denitrificans</name>
    <dbReference type="NCBI Taxonomy" id="1715692"/>
    <lineage>
        <taxon>Bacteria</taxon>
        <taxon>Pseudomonadati</taxon>
        <taxon>Pseudomonadota</taxon>
        <taxon>Alphaproteobacteria</taxon>
        <taxon>Rhodobacterales</taxon>
        <taxon>Roseobacteraceae</taxon>
        <taxon>Ruegeria</taxon>
    </lineage>
</organism>
<evidence type="ECO:0000259" key="7">
    <source>
        <dbReference type="PROSITE" id="PS50850"/>
    </source>
</evidence>
<feature type="transmembrane region" description="Helical" evidence="6">
    <location>
        <begin position="412"/>
        <end position="430"/>
    </location>
</feature>
<dbReference type="InterPro" id="IPR020846">
    <property type="entry name" value="MFS_dom"/>
</dbReference>
<keyword evidence="2" id="KW-0813">Transport</keyword>
<dbReference type="PRINTS" id="PR01036">
    <property type="entry name" value="TCRTETB"/>
</dbReference>
<feature type="transmembrane region" description="Helical" evidence="6">
    <location>
        <begin position="451"/>
        <end position="473"/>
    </location>
</feature>
<dbReference type="CDD" id="cd17321">
    <property type="entry name" value="MFS_MMR_MDR_like"/>
    <property type="match status" value="1"/>
</dbReference>
<name>A0A0P1I153_9RHOB</name>
<feature type="transmembrane region" description="Helical" evidence="6">
    <location>
        <begin position="352"/>
        <end position="376"/>
    </location>
</feature>
<feature type="transmembrane region" description="Helical" evidence="6">
    <location>
        <begin position="253"/>
        <end position="273"/>
    </location>
</feature>
<evidence type="ECO:0000256" key="6">
    <source>
        <dbReference type="SAM" id="Phobius"/>
    </source>
</evidence>
<feature type="transmembrane region" description="Helical" evidence="6">
    <location>
        <begin position="163"/>
        <end position="181"/>
    </location>
</feature>
<dbReference type="InterPro" id="IPR011701">
    <property type="entry name" value="MFS"/>
</dbReference>
<feature type="transmembrane region" description="Helical" evidence="6">
    <location>
        <begin position="285"/>
        <end position="302"/>
    </location>
</feature>
<feature type="transmembrane region" description="Helical" evidence="6">
    <location>
        <begin position="220"/>
        <end position="241"/>
    </location>
</feature>
<dbReference type="PANTHER" id="PTHR42718">
    <property type="entry name" value="MAJOR FACILITATOR SUPERFAMILY MULTIDRUG TRANSPORTER MFSC"/>
    <property type="match status" value="1"/>
</dbReference>
<dbReference type="Proteomes" id="UP000051260">
    <property type="component" value="Unassembled WGS sequence"/>
</dbReference>
<feature type="transmembrane region" description="Helical" evidence="6">
    <location>
        <begin position="193"/>
        <end position="214"/>
    </location>
</feature>
<keyword evidence="9" id="KW-1185">Reference proteome</keyword>
<dbReference type="PANTHER" id="PTHR42718:SF9">
    <property type="entry name" value="MAJOR FACILITATOR SUPERFAMILY MULTIDRUG TRANSPORTER MFSC"/>
    <property type="match status" value="1"/>
</dbReference>
<evidence type="ECO:0000313" key="8">
    <source>
        <dbReference type="EMBL" id="CUJ83980.1"/>
    </source>
</evidence>
<feature type="transmembrane region" description="Helical" evidence="6">
    <location>
        <begin position="133"/>
        <end position="151"/>
    </location>
</feature>
<feature type="transmembrane region" description="Helical" evidence="6">
    <location>
        <begin position="66"/>
        <end position="86"/>
    </location>
</feature>
<evidence type="ECO:0000256" key="2">
    <source>
        <dbReference type="ARBA" id="ARBA00022448"/>
    </source>
</evidence>
<dbReference type="GO" id="GO:0016020">
    <property type="term" value="C:membrane"/>
    <property type="evidence" value="ECO:0007669"/>
    <property type="project" value="UniProtKB-SubCell"/>
</dbReference>
<feature type="transmembrane region" description="Helical" evidence="6">
    <location>
        <begin position="479"/>
        <end position="497"/>
    </location>
</feature>
<dbReference type="OrthoDB" id="9812221at2"/>
<dbReference type="Gene3D" id="1.20.1720.10">
    <property type="entry name" value="Multidrug resistance protein D"/>
    <property type="match status" value="1"/>
</dbReference>
<dbReference type="GO" id="GO:0022857">
    <property type="term" value="F:transmembrane transporter activity"/>
    <property type="evidence" value="ECO:0007669"/>
    <property type="project" value="InterPro"/>
</dbReference>
<gene>
    <name evidence="8" type="primary">stp_1</name>
    <name evidence="8" type="ORF">RUE5091_00167</name>
</gene>
<accession>A0A0P1I153</accession>
<dbReference type="Gene3D" id="1.20.1250.20">
    <property type="entry name" value="MFS general substrate transporter like domains"/>
    <property type="match status" value="1"/>
</dbReference>
<feature type="transmembrane region" description="Helical" evidence="6">
    <location>
        <begin position="388"/>
        <end position="406"/>
    </location>
</feature>
<dbReference type="PROSITE" id="PS50850">
    <property type="entry name" value="MFS"/>
    <property type="match status" value="1"/>
</dbReference>
<evidence type="ECO:0000313" key="9">
    <source>
        <dbReference type="Proteomes" id="UP000051260"/>
    </source>
</evidence>
<sequence>MSKGWKATFRSKSSCTHSEGLVVWPALFYWHTALTNRIAPDLMGPVIHQWRNEKVMQTKAQDRSRWWILGAMGAILGVILLDETVVSVALPTIRSELGLSRLDAHWVVNIYLLVLACFAGAAGRLGDILGIRVLLSAGLLIFGLSSALGGFAESGLALLTARAVQGIGAALIFPLSMVVLIQSFDEKERGLALGLYGGIGTIFLSLGPLVGGVLTEYLSWRWIFWVNPPIVLTVAAIVWTCWRDPPHMPELGFDWKGLLLLVPGLAALVFGIMEGPDRGWSQPEVVVALCAGFAALTLFVRVEQSFQTPLVAISLFSNPGFAASNMILFTAQFGKIALFVFGASYFQTKLGYSPLAAGAALLPIAFPQIFVAPLAGKVADKYGTRGPSLTGTALGTFAILLVALGMHLEITAPIYAGYVLWGCCVPFLFVPPRRAIMLAVPQNLHGQASGISMTFQLLGGTVGMALGSSVYALSSSYTMVFGLVAGFAACVLAYSYASLTEANSPDRAAD</sequence>
<dbReference type="InterPro" id="IPR036259">
    <property type="entry name" value="MFS_trans_sf"/>
</dbReference>
<dbReference type="EMBL" id="CYUD01000001">
    <property type="protein sequence ID" value="CUJ83980.1"/>
    <property type="molecule type" value="Genomic_DNA"/>
</dbReference>
<dbReference type="STRING" id="1715692.RUE5091_00167"/>